<dbReference type="PANTHER" id="PTHR12945">
    <property type="entry name" value="TRANSLATION INITIATION FACTOR EIF3-RELATED"/>
    <property type="match status" value="1"/>
</dbReference>
<dbReference type="GO" id="GO:0030488">
    <property type="term" value="P:tRNA methylation"/>
    <property type="evidence" value="ECO:0007669"/>
    <property type="project" value="InterPro"/>
</dbReference>
<dbReference type="GeneID" id="54779393"/>
<dbReference type="OrthoDB" id="10254665at2759"/>
<dbReference type="Proteomes" id="UP000449547">
    <property type="component" value="Unassembled WGS sequence"/>
</dbReference>
<dbReference type="PIRSF" id="PIRSF038170">
    <property type="entry name" value="tRNA_m1A_mtfrase"/>
    <property type="match status" value="1"/>
</dbReference>
<dbReference type="OMA" id="TRCRPYQ"/>
<organism evidence="7 8">
    <name type="scientific">Diutina rugosa</name>
    <name type="common">Yeast</name>
    <name type="synonym">Candida rugosa</name>
    <dbReference type="NCBI Taxonomy" id="5481"/>
    <lineage>
        <taxon>Eukaryota</taxon>
        <taxon>Fungi</taxon>
        <taxon>Dikarya</taxon>
        <taxon>Ascomycota</taxon>
        <taxon>Saccharomycotina</taxon>
        <taxon>Pichiomycetes</taxon>
        <taxon>Debaryomycetaceae</taxon>
        <taxon>Diutina</taxon>
    </lineage>
</organism>
<gene>
    <name evidence="7" type="ORF">DIURU_000740</name>
</gene>
<comment type="similarity">
    <text evidence="2 6">Belongs to the TRM6/GCD10 family.</text>
</comment>
<dbReference type="Pfam" id="PF04189">
    <property type="entry name" value="Gcd10p"/>
    <property type="match status" value="1"/>
</dbReference>
<dbReference type="InterPro" id="IPR017423">
    <property type="entry name" value="TRM6"/>
</dbReference>
<evidence type="ECO:0000313" key="8">
    <source>
        <dbReference type="Proteomes" id="UP000449547"/>
    </source>
</evidence>
<keyword evidence="4 6" id="KW-0819">tRNA processing</keyword>
<comment type="subunit">
    <text evidence="6">Heterotetramer.</text>
</comment>
<keyword evidence="5 6" id="KW-0539">Nucleus</keyword>
<reference evidence="7 8" key="1">
    <citation type="submission" date="2019-07" db="EMBL/GenBank/DDBJ databases">
        <title>Genome assembly of two rare yeast pathogens: Diutina rugosa and Trichomonascus ciferrii.</title>
        <authorList>
            <person name="Mixao V."/>
            <person name="Saus E."/>
            <person name="Hansen A."/>
            <person name="Lass-Flor C."/>
            <person name="Gabaldon T."/>
        </authorList>
    </citation>
    <scope>NUCLEOTIDE SEQUENCE [LARGE SCALE GENOMIC DNA]</scope>
    <source>
        <strain evidence="7 8">CBS 613</strain>
    </source>
</reference>
<comment type="caution">
    <text evidence="7">The sequence shown here is derived from an EMBL/GenBank/DDBJ whole genome shotgun (WGS) entry which is preliminary data.</text>
</comment>
<evidence type="ECO:0000256" key="1">
    <source>
        <dbReference type="ARBA" id="ARBA00004123"/>
    </source>
</evidence>
<dbReference type="PANTHER" id="PTHR12945:SF0">
    <property type="entry name" value="TRNA (ADENINE(58)-N(1))-METHYLTRANSFERASE NON-CATALYTIC SUBUNIT TRM6"/>
    <property type="match status" value="1"/>
</dbReference>
<evidence type="ECO:0000256" key="3">
    <source>
        <dbReference type="ARBA" id="ARBA00021704"/>
    </source>
</evidence>
<comment type="function">
    <text evidence="6">Substrate-binding subunit of tRNA (adenine-N1-)-methyltransferase, which catalyzes the formation of N1-methyladenine at position 58 (m1A58) in initiator methionyl-tRNA.</text>
</comment>
<keyword evidence="8" id="KW-1185">Reference proteome</keyword>
<name>A0A642UWW1_DIURU</name>
<evidence type="ECO:0000256" key="6">
    <source>
        <dbReference type="PIRNR" id="PIRNR038170"/>
    </source>
</evidence>
<evidence type="ECO:0000256" key="2">
    <source>
        <dbReference type="ARBA" id="ARBA00008320"/>
    </source>
</evidence>
<comment type="subcellular location">
    <subcellularLocation>
        <location evidence="1 6">Nucleus</location>
    </subcellularLocation>
</comment>
<evidence type="ECO:0000256" key="5">
    <source>
        <dbReference type="ARBA" id="ARBA00023242"/>
    </source>
</evidence>
<evidence type="ECO:0000256" key="4">
    <source>
        <dbReference type="ARBA" id="ARBA00022694"/>
    </source>
</evidence>
<proteinExistence type="inferred from homology"/>
<dbReference type="GO" id="GO:0005634">
    <property type="term" value="C:nucleus"/>
    <property type="evidence" value="ECO:0007669"/>
    <property type="project" value="UniProtKB-SubCell"/>
</dbReference>
<dbReference type="GO" id="GO:0031515">
    <property type="term" value="C:tRNA (m1A) methyltransferase complex"/>
    <property type="evidence" value="ECO:0007669"/>
    <property type="project" value="UniProtKB-UniRule"/>
</dbReference>
<evidence type="ECO:0000313" key="7">
    <source>
        <dbReference type="EMBL" id="KAA8907056.1"/>
    </source>
</evidence>
<dbReference type="VEuPathDB" id="FungiDB:DIURU_000740"/>
<protein>
    <recommendedName>
        <fullName evidence="3 6">tRNA (adenine(58)-N(1))-methyltransferase non-catalytic subunit TRM6</fullName>
    </recommendedName>
</protein>
<sequence length="455" mass="51558">MDDGELRRFNTAEGVSEVARDHRNRHVISAGQHAMIRLPSAGLKMVKLKEKGVISLGKYGSFQSANILGYPWGSSFEVLDNHEVKQISSLSEEIELTRDDLTQIFAENNQNIINVGAEIQGLSLPEITELKKSGPSSKIGQQIIEKMIASHDGFDKKTVYSQQKYLKRKQQKYLRRFTVEFVGVNELLEYHQDKDMVKMLDMSMESLGLMMSYANVQPGGRYLVLDDTTGVVTYALMERMAGEGEILLVHENEYPNLSALQYADYSEAYKRSVIRTIDWLQVVEPEESRIQWVDYSETEIAELKGSKRTQYFRRKQRAHDVNYAIDMMKNGGFDALICATTLYLPTLLPYVLDQVGGSNPIVIYNQHKELLMQVQNMFTSDKRVLAPSLFESRVVPFQTVPGKMHPLMTMRGYGGYVLWGTKVIPNSDDIVAVGRGILKRKRDSSESKESTPANA</sequence>
<dbReference type="RefSeq" id="XP_034014407.1">
    <property type="nucleotide sequence ID" value="XM_034159022.1"/>
</dbReference>
<dbReference type="EMBL" id="SWFT01000027">
    <property type="protein sequence ID" value="KAA8907056.1"/>
    <property type="molecule type" value="Genomic_DNA"/>
</dbReference>
<dbReference type="AlphaFoldDB" id="A0A642UWW1"/>
<accession>A0A642UWW1</accession>